<dbReference type="EMBL" id="JACXVP010000010">
    <property type="protein sequence ID" value="KAG5580275.1"/>
    <property type="molecule type" value="Genomic_DNA"/>
</dbReference>
<evidence type="ECO:0000313" key="3">
    <source>
        <dbReference type="Proteomes" id="UP000824120"/>
    </source>
</evidence>
<feature type="compositionally biased region" description="Basic residues" evidence="1">
    <location>
        <begin position="42"/>
        <end position="51"/>
    </location>
</feature>
<organism evidence="2 3">
    <name type="scientific">Solanum commersonii</name>
    <name type="common">Commerson's wild potato</name>
    <name type="synonym">Commerson's nightshade</name>
    <dbReference type="NCBI Taxonomy" id="4109"/>
    <lineage>
        <taxon>Eukaryota</taxon>
        <taxon>Viridiplantae</taxon>
        <taxon>Streptophyta</taxon>
        <taxon>Embryophyta</taxon>
        <taxon>Tracheophyta</taxon>
        <taxon>Spermatophyta</taxon>
        <taxon>Magnoliopsida</taxon>
        <taxon>eudicotyledons</taxon>
        <taxon>Gunneridae</taxon>
        <taxon>Pentapetalae</taxon>
        <taxon>asterids</taxon>
        <taxon>lamiids</taxon>
        <taxon>Solanales</taxon>
        <taxon>Solanaceae</taxon>
        <taxon>Solanoideae</taxon>
        <taxon>Solaneae</taxon>
        <taxon>Solanum</taxon>
    </lineage>
</organism>
<feature type="region of interest" description="Disordered" evidence="1">
    <location>
        <begin position="70"/>
        <end position="93"/>
    </location>
</feature>
<dbReference type="AlphaFoldDB" id="A0A9J5WWU8"/>
<dbReference type="OrthoDB" id="10446240at2759"/>
<dbReference type="PANTHER" id="PTHR33063:SF13">
    <property type="entry name" value="OS02G0583500 PROTEIN"/>
    <property type="match status" value="1"/>
</dbReference>
<protein>
    <submittedName>
        <fullName evidence="2">Uncharacterized protein</fullName>
    </submittedName>
</protein>
<feature type="region of interest" description="Disordered" evidence="1">
    <location>
        <begin position="1"/>
        <end position="54"/>
    </location>
</feature>
<accession>A0A9J5WWU8</accession>
<gene>
    <name evidence="2" type="ORF">H5410_050902</name>
</gene>
<feature type="compositionally biased region" description="Low complexity" evidence="1">
    <location>
        <begin position="9"/>
        <end position="22"/>
    </location>
</feature>
<dbReference type="PANTHER" id="PTHR33063">
    <property type="entry name" value="OS02G0583500 PROTEIN"/>
    <property type="match status" value="1"/>
</dbReference>
<dbReference type="Proteomes" id="UP000824120">
    <property type="component" value="Chromosome 10"/>
</dbReference>
<comment type="caution">
    <text evidence="2">The sequence shown here is derived from an EMBL/GenBank/DDBJ whole genome shotgun (WGS) entry which is preliminary data.</text>
</comment>
<sequence>MAPGGHVFRQTTLTRETTQDTQLVDDSNNHTHVVNTDDFTRLKKGRGKTRGKGLEKMKKTLGSKMKIEIPLGKGRPTKPDQSAKLSNELGIIA</sequence>
<feature type="compositionally biased region" description="Polar residues" evidence="1">
    <location>
        <begin position="24"/>
        <end position="34"/>
    </location>
</feature>
<evidence type="ECO:0000313" key="2">
    <source>
        <dbReference type="EMBL" id="KAG5580275.1"/>
    </source>
</evidence>
<name>A0A9J5WWU8_SOLCO</name>
<reference evidence="2 3" key="1">
    <citation type="submission" date="2020-09" db="EMBL/GenBank/DDBJ databases">
        <title>De no assembly of potato wild relative species, Solanum commersonii.</title>
        <authorList>
            <person name="Cho K."/>
        </authorList>
    </citation>
    <scope>NUCLEOTIDE SEQUENCE [LARGE SCALE GENOMIC DNA]</scope>
    <source>
        <strain evidence="2">LZ3.2</strain>
        <tissue evidence="2">Leaf</tissue>
    </source>
</reference>
<keyword evidence="3" id="KW-1185">Reference proteome</keyword>
<proteinExistence type="predicted"/>
<evidence type="ECO:0000256" key="1">
    <source>
        <dbReference type="SAM" id="MobiDB-lite"/>
    </source>
</evidence>